<organism evidence="2 3">
    <name type="scientific">Hungatella hathewayi DSM 13479</name>
    <dbReference type="NCBI Taxonomy" id="566550"/>
    <lineage>
        <taxon>Bacteria</taxon>
        <taxon>Bacillati</taxon>
        <taxon>Bacillota</taxon>
        <taxon>Clostridia</taxon>
        <taxon>Lachnospirales</taxon>
        <taxon>Lachnospiraceae</taxon>
        <taxon>Hungatella</taxon>
    </lineage>
</organism>
<protein>
    <recommendedName>
        <fullName evidence="1">DUF5717 domain-containing protein</fullName>
    </recommendedName>
</protein>
<dbReference type="Pfam" id="PF18983">
    <property type="entry name" value="DUF5717"/>
    <property type="match status" value="1"/>
</dbReference>
<name>D3APM6_9FIRM</name>
<dbReference type="Proteomes" id="UP000004968">
    <property type="component" value="Unassembled WGS sequence"/>
</dbReference>
<dbReference type="InterPro" id="IPR043774">
    <property type="entry name" value="DUF5717_C"/>
</dbReference>
<evidence type="ECO:0000259" key="1">
    <source>
        <dbReference type="Pfam" id="PF18983"/>
    </source>
</evidence>
<dbReference type="HOGENOM" id="CLU_1649815_0_0_9"/>
<sequence>MLRSTTAVLLEAGLVFPYFKTLAKYVPMPEDIMDKAMIQYHSDRNARIDFEVRILPDEEEYHCEDIGRTYQGIFVKKKVLFEGEIMEYRISELEDGQWVLKKEGSVSCDAVSAAGDTESRFACLNEMSLCLSLKDEEGLKKRMREYLTKNAAAEELFPLM</sequence>
<reference evidence="2 3" key="1">
    <citation type="submission" date="2010-01" db="EMBL/GenBank/DDBJ databases">
        <authorList>
            <person name="Weinstock G."/>
            <person name="Sodergren E."/>
            <person name="Clifton S."/>
            <person name="Fulton L."/>
            <person name="Fulton B."/>
            <person name="Courtney L."/>
            <person name="Fronick C."/>
            <person name="Harrison M."/>
            <person name="Strong C."/>
            <person name="Farmer C."/>
            <person name="Delahaunty K."/>
            <person name="Markovic C."/>
            <person name="Hall O."/>
            <person name="Minx P."/>
            <person name="Tomlinson C."/>
            <person name="Mitreva M."/>
            <person name="Nelson J."/>
            <person name="Hou S."/>
            <person name="Wollam A."/>
            <person name="Pepin K.H."/>
            <person name="Johnson M."/>
            <person name="Bhonagiri V."/>
            <person name="Nash W.E."/>
            <person name="Warren W."/>
            <person name="Chinwalla A."/>
            <person name="Mardis E.R."/>
            <person name="Wilson R.K."/>
        </authorList>
    </citation>
    <scope>NUCLEOTIDE SEQUENCE [LARGE SCALE GENOMIC DNA]</scope>
    <source>
        <strain evidence="2 3">DSM 13479</strain>
    </source>
</reference>
<evidence type="ECO:0000313" key="3">
    <source>
        <dbReference type="Proteomes" id="UP000004968"/>
    </source>
</evidence>
<feature type="domain" description="DUF5717" evidence="1">
    <location>
        <begin position="4"/>
        <end position="157"/>
    </location>
</feature>
<gene>
    <name evidence="2" type="ORF">CLOSTHATH_05579</name>
</gene>
<dbReference type="EMBL" id="ACIO01000595">
    <property type="protein sequence ID" value="EFC96228.1"/>
    <property type="molecule type" value="Genomic_DNA"/>
</dbReference>
<comment type="caution">
    <text evidence="2">The sequence shown here is derived from an EMBL/GenBank/DDBJ whole genome shotgun (WGS) entry which is preliminary data.</text>
</comment>
<accession>D3APM6</accession>
<evidence type="ECO:0000313" key="2">
    <source>
        <dbReference type="EMBL" id="EFC96228.1"/>
    </source>
</evidence>
<proteinExistence type="predicted"/>
<dbReference type="AlphaFoldDB" id="D3APM6"/>